<protein>
    <recommendedName>
        <fullName evidence="3">Transposase</fullName>
    </recommendedName>
</protein>
<dbReference type="AlphaFoldDB" id="A0A2V2MT29"/>
<comment type="caution">
    <text evidence="1">The sequence shown here is derived from an EMBL/GenBank/DDBJ whole genome shotgun (WGS) entry which is preliminary data.</text>
</comment>
<evidence type="ECO:0008006" key="3">
    <source>
        <dbReference type="Google" id="ProtNLM"/>
    </source>
</evidence>
<name>A0A2V2MT29_9EURY</name>
<organism evidence="1 2">
    <name type="scientific">Methanospirillum stamsii</name>
    <dbReference type="NCBI Taxonomy" id="1277351"/>
    <lineage>
        <taxon>Archaea</taxon>
        <taxon>Methanobacteriati</taxon>
        <taxon>Methanobacteriota</taxon>
        <taxon>Stenosarchaea group</taxon>
        <taxon>Methanomicrobia</taxon>
        <taxon>Methanomicrobiales</taxon>
        <taxon>Methanospirillaceae</taxon>
        <taxon>Methanospirillum</taxon>
    </lineage>
</organism>
<accession>A0A2V2MT29</accession>
<proteinExistence type="predicted"/>
<sequence>MKPFVRIKKIKGNEYLYEITPFFDEETGKWKQKSRYLGKNVDGEPVRKGKIPNTTRVYDLGQYIPAHWAIKEYKFIEALLCCFAPEEVGLLLIIAINRLVMPCSPRHMNTWLSGTWLSRMLPGASPDPTTVLNLLDILSNRSVIGLFSRMISMITNFSDRRIIMSGRITDFSQYEGARGGGYPYKDLLEGDLGIRMFYDPDERVLTGCEIADIRKNFIEDSMSIISSGRIPGSSFLPNWDYFSPVLIQNLVTISYPFIIRPDSAYEPVSSEILDWDERQSPGIECTYHGEPCFLKKFTAMVGYTPVRGYILHNSKKEQAIRHVFEKNLQNIQDIILQGENDFETLDDLIHEVAGFESSFFFRKDHKSGIGRNREMITREIRRLSRTCVLYLGDYTWEECFSLTDTRWKIERELFSLYREFKRDLTGYQTERIKMGILFVSFLSVMIKTLVMKRLKQAHFEDITSINALMAELTPIHVVKSYQPFIVPGKLSRRQKTILSYFGGVPTL</sequence>
<dbReference type="OrthoDB" id="116921at2157"/>
<reference evidence="1 2" key="1">
    <citation type="submission" date="2018-05" db="EMBL/GenBank/DDBJ databases">
        <title>Draft genome of Methanospirillum stamsii Pt1.</title>
        <authorList>
            <person name="Dueholm M.S."/>
            <person name="Nielsen P.H."/>
            <person name="Bakmann L.F."/>
            <person name="Otzen D.E."/>
        </authorList>
    </citation>
    <scope>NUCLEOTIDE SEQUENCE [LARGE SCALE GENOMIC DNA]</scope>
    <source>
        <strain evidence="1 2">Pt1</strain>
    </source>
</reference>
<dbReference type="GeneID" id="97608460"/>
<evidence type="ECO:0000313" key="2">
    <source>
        <dbReference type="Proteomes" id="UP000245934"/>
    </source>
</evidence>
<keyword evidence="2" id="KW-1185">Reference proteome</keyword>
<dbReference type="RefSeq" id="WP_109941745.1">
    <property type="nucleotide sequence ID" value="NZ_CP176366.1"/>
</dbReference>
<dbReference type="Proteomes" id="UP000245934">
    <property type="component" value="Unassembled WGS sequence"/>
</dbReference>
<evidence type="ECO:0000313" key="1">
    <source>
        <dbReference type="EMBL" id="PWR71172.1"/>
    </source>
</evidence>
<dbReference type="EMBL" id="QGMZ01000035">
    <property type="protein sequence ID" value="PWR71172.1"/>
    <property type="molecule type" value="Genomic_DNA"/>
</dbReference>
<gene>
    <name evidence="1" type="ORF">DLD82_13955</name>
</gene>